<comment type="catalytic activity">
    <reaction evidence="9">
        <text>malonyl-[ACP] + acetyl-CoA + H(+) = 3-oxobutanoyl-[ACP] + CO2 + CoA</text>
        <dbReference type="Rhea" id="RHEA:12080"/>
        <dbReference type="Rhea" id="RHEA-COMP:9623"/>
        <dbReference type="Rhea" id="RHEA-COMP:9625"/>
        <dbReference type="ChEBI" id="CHEBI:15378"/>
        <dbReference type="ChEBI" id="CHEBI:16526"/>
        <dbReference type="ChEBI" id="CHEBI:57287"/>
        <dbReference type="ChEBI" id="CHEBI:57288"/>
        <dbReference type="ChEBI" id="CHEBI:78449"/>
        <dbReference type="ChEBI" id="CHEBI:78450"/>
        <dbReference type="EC" id="2.3.1.180"/>
    </reaction>
</comment>
<feature type="active site" evidence="9">
    <location>
        <position position="246"/>
    </location>
</feature>
<evidence type="ECO:0000256" key="7">
    <source>
        <dbReference type="ARBA" id="ARBA00023160"/>
    </source>
</evidence>
<keyword evidence="13" id="KW-1185">Reference proteome</keyword>
<dbReference type="EMBL" id="FOIL01000017">
    <property type="protein sequence ID" value="SET41222.1"/>
    <property type="molecule type" value="Genomic_DNA"/>
</dbReference>
<comment type="function">
    <text evidence="9">Catalyzes the condensation reaction of fatty acid synthesis by the addition to an acyl acceptor of two carbons from malonyl-ACP. Catalyzes the first condensation reaction which initiates fatty acid synthesis and may therefore play a role in governing the total rate of fatty acid production. Possesses both acetoacetyl-ACP synthase and acetyl transacylase activities. Its substrate specificity determines the biosynthesis of branched-chain and/or straight-chain of fatty acids.</text>
</comment>
<dbReference type="OrthoDB" id="9815506at2"/>
<keyword evidence="4 9" id="KW-0808">Transferase</keyword>
<evidence type="ECO:0000256" key="9">
    <source>
        <dbReference type="HAMAP-Rule" id="MF_01815"/>
    </source>
</evidence>
<keyword evidence="7 9" id="KW-0275">Fatty acid biosynthesis</keyword>
<evidence type="ECO:0000313" key="13">
    <source>
        <dbReference type="Proteomes" id="UP000199820"/>
    </source>
</evidence>
<feature type="active site" evidence="9">
    <location>
        <position position="114"/>
    </location>
</feature>
<evidence type="ECO:0000259" key="10">
    <source>
        <dbReference type="Pfam" id="PF08541"/>
    </source>
</evidence>
<dbReference type="InterPro" id="IPR016039">
    <property type="entry name" value="Thiolase-like"/>
</dbReference>
<evidence type="ECO:0000313" key="12">
    <source>
        <dbReference type="EMBL" id="SET41222.1"/>
    </source>
</evidence>
<feature type="active site" evidence="9">
    <location>
        <position position="276"/>
    </location>
</feature>
<dbReference type="Gene3D" id="3.40.47.10">
    <property type="match status" value="1"/>
</dbReference>
<dbReference type="GO" id="GO:0005737">
    <property type="term" value="C:cytoplasm"/>
    <property type="evidence" value="ECO:0007669"/>
    <property type="project" value="UniProtKB-SubCell"/>
</dbReference>
<organism evidence="12 13">
    <name type="scientific">[Clostridium] aminophilum</name>
    <dbReference type="NCBI Taxonomy" id="1526"/>
    <lineage>
        <taxon>Bacteria</taxon>
        <taxon>Bacillati</taxon>
        <taxon>Bacillota</taxon>
        <taxon>Clostridia</taxon>
        <taxon>Lachnospirales</taxon>
        <taxon>Lachnospiraceae</taxon>
    </lineage>
</organism>
<dbReference type="SUPFAM" id="SSF53901">
    <property type="entry name" value="Thiolase-like"/>
    <property type="match status" value="1"/>
</dbReference>
<evidence type="ECO:0000256" key="2">
    <source>
        <dbReference type="ARBA" id="ARBA00022490"/>
    </source>
</evidence>
<dbReference type="InterPro" id="IPR013747">
    <property type="entry name" value="ACP_syn_III_C"/>
</dbReference>
<dbReference type="GO" id="GO:0033818">
    <property type="term" value="F:beta-ketoacyl-acyl-carrier-protein synthase III activity"/>
    <property type="evidence" value="ECO:0007669"/>
    <property type="project" value="UniProtKB-UniRule"/>
</dbReference>
<sequence>MKGLRIISTGSARPAKAVTNDDLAKIVDTSDDWIYPRTGIHSRYLCGEGETTSTLAIQAAKEAMERSGLGPDDISALICATTSPDHVAPNVACQIQRALDMPETIPVLDVNAACTGFIYALETARGFLAMQSEEEAADRPRYALVVGAEHLSKMLDFTDRTTCVLFGDGAGAAVVELAEDVPYASMLGARGGDEISCEGPGPVPAKIQMDGKAVFRFATGALTKCVDILLTKSGRTMDDIDQVICHQANERIVDFCIRKLKAPETKFFKNMDHYGNTGAASVALALDEAMCGNAVKPGDSLLLVGFGAGLTWAGVLITVK</sequence>
<reference evidence="12 13" key="1">
    <citation type="submission" date="2016-10" db="EMBL/GenBank/DDBJ databases">
        <authorList>
            <person name="de Groot N.N."/>
        </authorList>
    </citation>
    <scope>NUCLEOTIDE SEQUENCE [LARGE SCALE GENOMIC DNA]</scope>
    <source>
        <strain evidence="12 13">KH1P1</strain>
    </source>
</reference>
<dbReference type="GO" id="GO:0006633">
    <property type="term" value="P:fatty acid biosynthetic process"/>
    <property type="evidence" value="ECO:0007669"/>
    <property type="project" value="UniProtKB-UniRule"/>
</dbReference>
<dbReference type="EC" id="2.3.1.180" evidence="9"/>
<keyword evidence="6 9" id="KW-0443">Lipid metabolism</keyword>
<evidence type="ECO:0000256" key="1">
    <source>
        <dbReference type="ARBA" id="ARBA00008642"/>
    </source>
</evidence>
<evidence type="ECO:0000256" key="4">
    <source>
        <dbReference type="ARBA" id="ARBA00022679"/>
    </source>
</evidence>
<feature type="region of interest" description="ACP-binding" evidence="9">
    <location>
        <begin position="247"/>
        <end position="251"/>
    </location>
</feature>
<feature type="domain" description="Beta-ketoacyl-[acyl-carrier-protein] synthase III N-terminal" evidence="11">
    <location>
        <begin position="108"/>
        <end position="179"/>
    </location>
</feature>
<comment type="domain">
    <text evidence="9">The last Arg residue of the ACP-binding site is essential for the weak association between ACP/AcpP and FabH.</text>
</comment>
<keyword evidence="8 9" id="KW-0012">Acyltransferase</keyword>
<dbReference type="AlphaFoldDB" id="A0A1I0E822"/>
<dbReference type="HAMAP" id="MF_01815">
    <property type="entry name" value="FabH"/>
    <property type="match status" value="1"/>
</dbReference>
<keyword evidence="2 9" id="KW-0963">Cytoplasm</keyword>
<dbReference type="Proteomes" id="UP000199820">
    <property type="component" value="Unassembled WGS sequence"/>
</dbReference>
<evidence type="ECO:0000256" key="6">
    <source>
        <dbReference type="ARBA" id="ARBA00023098"/>
    </source>
</evidence>
<proteinExistence type="inferred from homology"/>
<evidence type="ECO:0000259" key="11">
    <source>
        <dbReference type="Pfam" id="PF08545"/>
    </source>
</evidence>
<dbReference type="GO" id="GO:0044550">
    <property type="term" value="P:secondary metabolite biosynthetic process"/>
    <property type="evidence" value="ECO:0007669"/>
    <property type="project" value="TreeGrafter"/>
</dbReference>
<comment type="pathway">
    <text evidence="9">Lipid metabolism; fatty acid biosynthesis.</text>
</comment>
<comment type="similarity">
    <text evidence="1 9">Belongs to the thiolase-like superfamily. FabH family.</text>
</comment>
<accession>A0A1I0E822</accession>
<dbReference type="InterPro" id="IPR004655">
    <property type="entry name" value="FabH"/>
</dbReference>
<dbReference type="PANTHER" id="PTHR34069:SF2">
    <property type="entry name" value="BETA-KETOACYL-[ACYL-CARRIER-PROTEIN] SYNTHASE III"/>
    <property type="match status" value="1"/>
</dbReference>
<comment type="subcellular location">
    <subcellularLocation>
        <location evidence="9">Cytoplasm</location>
    </subcellularLocation>
</comment>
<dbReference type="CDD" id="cd00830">
    <property type="entry name" value="KAS_III"/>
    <property type="match status" value="1"/>
</dbReference>
<dbReference type="STRING" id="1526.SAMN02910262_00331"/>
<dbReference type="eggNOG" id="COG0332">
    <property type="taxonomic scope" value="Bacteria"/>
</dbReference>
<keyword evidence="5 9" id="KW-0276">Fatty acid metabolism</keyword>
<protein>
    <recommendedName>
        <fullName evidence="9">Beta-ketoacyl-[acyl-carrier-protein] synthase III</fullName>
        <shortName evidence="9">Beta-ketoacyl-ACP synthase III</shortName>
        <shortName evidence="9">KAS III</shortName>
        <ecNumber evidence="9">2.3.1.180</ecNumber>
    </recommendedName>
    <alternativeName>
        <fullName evidence="9">3-oxoacyl-[acyl-carrier-protein] synthase 3</fullName>
    </alternativeName>
    <alternativeName>
        <fullName evidence="9">3-oxoacyl-[acyl-carrier-protein] synthase III</fullName>
    </alternativeName>
</protein>
<gene>
    <name evidence="9" type="primary">fabH</name>
    <name evidence="12" type="ORF">SAMN04487771_101713</name>
</gene>
<dbReference type="InterPro" id="IPR013751">
    <property type="entry name" value="ACP_syn_III_N"/>
</dbReference>
<dbReference type="UniPathway" id="UPA00094"/>
<keyword evidence="9" id="KW-0511">Multifunctional enzyme</keyword>
<evidence type="ECO:0000256" key="3">
    <source>
        <dbReference type="ARBA" id="ARBA00022516"/>
    </source>
</evidence>
<dbReference type="NCBIfam" id="NF006829">
    <property type="entry name" value="PRK09352.1"/>
    <property type="match status" value="1"/>
</dbReference>
<dbReference type="GO" id="GO:0004315">
    <property type="term" value="F:3-oxoacyl-[acyl-carrier-protein] synthase activity"/>
    <property type="evidence" value="ECO:0007669"/>
    <property type="project" value="InterPro"/>
</dbReference>
<dbReference type="PANTHER" id="PTHR34069">
    <property type="entry name" value="3-OXOACYL-[ACYL-CARRIER-PROTEIN] SYNTHASE 3"/>
    <property type="match status" value="1"/>
</dbReference>
<name>A0A1I0E822_9FIRM</name>
<keyword evidence="3 9" id="KW-0444">Lipid biosynthesis</keyword>
<dbReference type="RefSeq" id="WP_074649318.1">
    <property type="nucleotide sequence ID" value="NZ_FOIL01000017.1"/>
</dbReference>
<dbReference type="Pfam" id="PF08545">
    <property type="entry name" value="ACP_syn_III"/>
    <property type="match status" value="1"/>
</dbReference>
<feature type="domain" description="Beta-ketoacyl-[acyl-carrier-protein] synthase III C-terminal" evidence="10">
    <location>
        <begin position="230"/>
        <end position="318"/>
    </location>
</feature>
<dbReference type="Pfam" id="PF08541">
    <property type="entry name" value="ACP_syn_III_C"/>
    <property type="match status" value="1"/>
</dbReference>
<evidence type="ECO:0000256" key="5">
    <source>
        <dbReference type="ARBA" id="ARBA00022832"/>
    </source>
</evidence>
<dbReference type="NCBIfam" id="TIGR00747">
    <property type="entry name" value="fabH"/>
    <property type="match status" value="1"/>
</dbReference>
<comment type="subunit">
    <text evidence="9">Homodimer.</text>
</comment>
<evidence type="ECO:0000256" key="8">
    <source>
        <dbReference type="ARBA" id="ARBA00023315"/>
    </source>
</evidence>